<accession>A0ABD3K010</accession>
<feature type="compositionally biased region" description="Polar residues" evidence="1">
    <location>
        <begin position="1"/>
        <end position="13"/>
    </location>
</feature>
<organism evidence="2 3">
    <name type="scientific">Eucalyptus globulus</name>
    <name type="common">Tasmanian blue gum</name>
    <dbReference type="NCBI Taxonomy" id="34317"/>
    <lineage>
        <taxon>Eukaryota</taxon>
        <taxon>Viridiplantae</taxon>
        <taxon>Streptophyta</taxon>
        <taxon>Embryophyta</taxon>
        <taxon>Tracheophyta</taxon>
        <taxon>Spermatophyta</taxon>
        <taxon>Magnoliopsida</taxon>
        <taxon>eudicotyledons</taxon>
        <taxon>Gunneridae</taxon>
        <taxon>Pentapetalae</taxon>
        <taxon>rosids</taxon>
        <taxon>malvids</taxon>
        <taxon>Myrtales</taxon>
        <taxon>Myrtaceae</taxon>
        <taxon>Myrtoideae</taxon>
        <taxon>Eucalypteae</taxon>
        <taxon>Eucalyptus</taxon>
    </lineage>
</organism>
<feature type="region of interest" description="Disordered" evidence="1">
    <location>
        <begin position="1"/>
        <end position="37"/>
    </location>
</feature>
<feature type="region of interest" description="Disordered" evidence="1">
    <location>
        <begin position="94"/>
        <end position="172"/>
    </location>
</feature>
<comment type="caution">
    <text evidence="2">The sequence shown here is derived from an EMBL/GenBank/DDBJ whole genome shotgun (WGS) entry which is preliminary data.</text>
</comment>
<protein>
    <submittedName>
        <fullName evidence="2">Uncharacterized protein</fullName>
    </submittedName>
</protein>
<sequence length="505" mass="54941">MAMITLTPSFNPNHPQPYSLEDSTRNNNNNNNNVRDASFSSYLNNTEESFIHKLAQSSGQSLNFKKFHQEEQLYKEEDGEIGVFGAEKYFNGGSDQEECPRISKMGPGPSQSHSQYGEKEDPQPHVTPQMVKPKSQSAAPSVRSESSWNSQSGLLQSFLRNPSQRRTNKTSNGKRFLASLGCKCSCSGKGSVDVDDHVGEISFGTNTTSSALQAKPSKKMPILGPWMTEEMRKKENLFTPSSLKQVPVDLPVIKTPFPGEEELPKKSLEVFGSPVYDKRKNSFSLEKRLTMLSWDGTNAIPRKEGLSEVSASSNGVGVGVGAYNGVDCDSDASSDLFEIESLTGKVNSYLTRQASDATNSDCINCTTRYAPSEASIEWSVVTASAADVSVMSDYSEAPITSPARTALTANKAGRGRSDAPGWRRSSTLLGCKSQKAVQVAEDAYRTSDRSPRVCRSSDESAQAVKFRAESRLMGIEPKNGQHVDTAACLVPGSHVPNGPKLLYIQ</sequence>
<keyword evidence="3" id="KW-1185">Reference proteome</keyword>
<dbReference type="PANTHER" id="PTHR33781">
    <property type="entry name" value="PROTEIN PHYTOCHROME KINASE SUBSTRATE 1-RELATED"/>
    <property type="match status" value="1"/>
</dbReference>
<proteinExistence type="predicted"/>
<dbReference type="Proteomes" id="UP001634007">
    <property type="component" value="Unassembled WGS sequence"/>
</dbReference>
<dbReference type="EMBL" id="JBJKBG010000007">
    <property type="protein sequence ID" value="KAL3731693.1"/>
    <property type="molecule type" value="Genomic_DNA"/>
</dbReference>
<dbReference type="PANTHER" id="PTHR33781:SF4">
    <property type="entry name" value="PROTEIN PHYTOCHROME KINASE SUBSTRATE 1"/>
    <property type="match status" value="1"/>
</dbReference>
<dbReference type="AlphaFoldDB" id="A0ABD3K010"/>
<name>A0ABD3K010_EUCGL</name>
<reference evidence="2 3" key="1">
    <citation type="submission" date="2024-11" db="EMBL/GenBank/DDBJ databases">
        <title>Chromosome-level genome assembly of Eucalyptus globulus Labill. provides insights into its genome evolution.</title>
        <authorList>
            <person name="Li X."/>
        </authorList>
    </citation>
    <scope>NUCLEOTIDE SEQUENCE [LARGE SCALE GENOMIC DNA]</scope>
    <source>
        <strain evidence="2">CL2024</strain>
        <tissue evidence="2">Fresh tender leaves</tissue>
    </source>
</reference>
<evidence type="ECO:0000313" key="3">
    <source>
        <dbReference type="Proteomes" id="UP001634007"/>
    </source>
</evidence>
<evidence type="ECO:0000313" key="2">
    <source>
        <dbReference type="EMBL" id="KAL3731693.1"/>
    </source>
</evidence>
<feature type="compositionally biased region" description="Polar residues" evidence="1">
    <location>
        <begin position="134"/>
        <end position="172"/>
    </location>
</feature>
<gene>
    <name evidence="2" type="ORF">ACJRO7_028556</name>
</gene>
<dbReference type="InterPro" id="IPR039615">
    <property type="entry name" value="PKS"/>
</dbReference>
<evidence type="ECO:0000256" key="1">
    <source>
        <dbReference type="SAM" id="MobiDB-lite"/>
    </source>
</evidence>